<keyword evidence="3" id="KW-0805">Transcription regulation</keyword>
<evidence type="ECO:0000256" key="1">
    <source>
        <dbReference type="ARBA" id="ARBA00022679"/>
    </source>
</evidence>
<keyword evidence="8" id="KW-0670">Pyruvate</keyword>
<feature type="domain" description="PTS EIIB type-2" evidence="6">
    <location>
        <begin position="114"/>
        <end position="204"/>
    </location>
</feature>
<dbReference type="SUPFAM" id="SSF55804">
    <property type="entry name" value="Phoshotransferase/anion transport protein"/>
    <property type="match status" value="1"/>
</dbReference>
<keyword evidence="2" id="KW-0677">Repeat</keyword>
<dbReference type="InterPro" id="IPR011608">
    <property type="entry name" value="PRD"/>
</dbReference>
<keyword evidence="9" id="KW-1185">Reference proteome</keyword>
<name>A0A1M6VIK5_9FIRM</name>
<dbReference type="AlphaFoldDB" id="A0A1M6VIK5"/>
<keyword evidence="1 8" id="KW-0808">Transferase</keyword>
<dbReference type="InterPro" id="IPR016152">
    <property type="entry name" value="PTrfase/Anion_transptr"/>
</dbReference>
<dbReference type="Gene3D" id="3.40.50.2300">
    <property type="match status" value="1"/>
</dbReference>
<feature type="domain" description="PTS EIIA type-2" evidence="5">
    <location>
        <begin position="232"/>
        <end position="372"/>
    </location>
</feature>
<dbReference type="PANTHER" id="PTHR30185">
    <property type="entry name" value="CRYPTIC BETA-GLUCOSIDE BGL OPERON ANTITERMINATOR"/>
    <property type="match status" value="1"/>
</dbReference>
<evidence type="ECO:0000256" key="3">
    <source>
        <dbReference type="ARBA" id="ARBA00023015"/>
    </source>
</evidence>
<evidence type="ECO:0000259" key="7">
    <source>
        <dbReference type="PROSITE" id="PS51372"/>
    </source>
</evidence>
<sequence>MDNSLLAVRDINHKYIVVEREMGISLSQNEQLLTDLTEHITAVSSRLRLHVKVRNAQLETIKENYGEIYRATEKGCQLLRHAVGVAEVPEAEIAFIAMYICAAVEDQQSQQGKIPVVVVCPTGLGTSKMLAVQLTKEFHNLEVREIISAFRIDIQKLQREGIRLLISTVHLDIDFPYVCVNPILLEQDKILLRNELRLLPTQQAVVPQKKPAASLSKDGLVFMTRLGEEILYLLDHVQLLVLPYAQDKQELLYVASGMFTETKEARELIADSLAKREQISSTYIRDFQMMLLHCKTGGVKHCCFGYIRLKRPLFQSEGVIEGAIVMLVPKEGDSLEAGLMSEISSGLLEDEAFFSAVQKKGRISIIESLEKRLMQYYQKTITTRMEGS</sequence>
<evidence type="ECO:0000259" key="5">
    <source>
        <dbReference type="PROSITE" id="PS51094"/>
    </source>
</evidence>
<dbReference type="GO" id="GO:0006355">
    <property type="term" value="P:regulation of DNA-templated transcription"/>
    <property type="evidence" value="ECO:0007669"/>
    <property type="project" value="InterPro"/>
</dbReference>
<reference evidence="8 9" key="1">
    <citation type="submission" date="2016-11" db="EMBL/GenBank/DDBJ databases">
        <authorList>
            <person name="Jaros S."/>
            <person name="Januszkiewicz K."/>
            <person name="Wedrychowicz H."/>
        </authorList>
    </citation>
    <scope>NUCLEOTIDE SEQUENCE [LARGE SCALE GENOMIC DNA]</scope>
    <source>
        <strain evidence="8 9">DSM 14214</strain>
    </source>
</reference>
<dbReference type="InterPro" id="IPR013011">
    <property type="entry name" value="PTS_EIIB_2"/>
</dbReference>
<dbReference type="OrthoDB" id="3175596at2"/>
<dbReference type="CDD" id="cd05568">
    <property type="entry name" value="PTS_IIB_bgl_like"/>
    <property type="match status" value="1"/>
</dbReference>
<dbReference type="GO" id="GO:0009401">
    <property type="term" value="P:phosphoenolpyruvate-dependent sugar phosphotransferase system"/>
    <property type="evidence" value="ECO:0007669"/>
    <property type="project" value="InterPro"/>
</dbReference>
<dbReference type="PROSITE" id="PS51372">
    <property type="entry name" value="PRD_2"/>
    <property type="match status" value="1"/>
</dbReference>
<feature type="domain" description="PRD" evidence="7">
    <location>
        <begin position="2"/>
        <end position="110"/>
    </location>
</feature>
<dbReference type="RefSeq" id="WP_084730670.1">
    <property type="nucleotide sequence ID" value="NZ_FRAH01000047.1"/>
</dbReference>
<keyword evidence="4" id="KW-0804">Transcription</keyword>
<protein>
    <submittedName>
        <fullName evidence="8">Phosphoenolpyruvate-dependent sugar phosphotransferase system, EIIA 2</fullName>
    </submittedName>
</protein>
<evidence type="ECO:0000259" key="6">
    <source>
        <dbReference type="PROSITE" id="PS51099"/>
    </source>
</evidence>
<dbReference type="Gene3D" id="3.40.930.10">
    <property type="entry name" value="Mannitol-specific EII, Chain A"/>
    <property type="match status" value="1"/>
</dbReference>
<dbReference type="InterPro" id="IPR050661">
    <property type="entry name" value="BglG_antiterminators"/>
</dbReference>
<dbReference type="Proteomes" id="UP000183975">
    <property type="component" value="Unassembled WGS sequence"/>
</dbReference>
<evidence type="ECO:0000256" key="4">
    <source>
        <dbReference type="ARBA" id="ARBA00023163"/>
    </source>
</evidence>
<evidence type="ECO:0000256" key="2">
    <source>
        <dbReference type="ARBA" id="ARBA00022737"/>
    </source>
</evidence>
<dbReference type="Pfam" id="PF00359">
    <property type="entry name" value="PTS_EIIA_2"/>
    <property type="match status" value="1"/>
</dbReference>
<dbReference type="PROSITE" id="PS51099">
    <property type="entry name" value="PTS_EIIB_TYPE_2"/>
    <property type="match status" value="1"/>
</dbReference>
<dbReference type="InterPro" id="IPR036634">
    <property type="entry name" value="PRD_sf"/>
</dbReference>
<dbReference type="SUPFAM" id="SSF52794">
    <property type="entry name" value="PTS system IIB component-like"/>
    <property type="match status" value="1"/>
</dbReference>
<dbReference type="InterPro" id="IPR036095">
    <property type="entry name" value="PTS_EIIB-like_sf"/>
</dbReference>
<evidence type="ECO:0000313" key="8">
    <source>
        <dbReference type="EMBL" id="SHK81289.1"/>
    </source>
</evidence>
<dbReference type="PANTHER" id="PTHR30185:SF18">
    <property type="entry name" value="TRANSCRIPTIONAL REGULATOR MTLR"/>
    <property type="match status" value="1"/>
</dbReference>
<evidence type="ECO:0000313" key="9">
    <source>
        <dbReference type="Proteomes" id="UP000183975"/>
    </source>
</evidence>
<dbReference type="Pfam" id="PF00874">
    <property type="entry name" value="PRD"/>
    <property type="match status" value="1"/>
</dbReference>
<organism evidence="8 9">
    <name type="scientific">Anaerotignum lactatifermentans DSM 14214</name>
    <dbReference type="NCBI Taxonomy" id="1121323"/>
    <lineage>
        <taxon>Bacteria</taxon>
        <taxon>Bacillati</taxon>
        <taxon>Bacillota</taxon>
        <taxon>Clostridia</taxon>
        <taxon>Lachnospirales</taxon>
        <taxon>Anaerotignaceae</taxon>
        <taxon>Anaerotignum</taxon>
    </lineage>
</organism>
<accession>A0A1M6VIK5</accession>
<proteinExistence type="predicted"/>
<dbReference type="PROSITE" id="PS51094">
    <property type="entry name" value="PTS_EIIA_TYPE_2"/>
    <property type="match status" value="1"/>
</dbReference>
<dbReference type="Gene3D" id="1.10.1790.10">
    <property type="entry name" value="PRD domain"/>
    <property type="match status" value="1"/>
</dbReference>
<gene>
    <name evidence="8" type="ORF">SAMN02745138_02381</name>
</gene>
<dbReference type="InterPro" id="IPR002178">
    <property type="entry name" value="PTS_EIIA_type-2_dom"/>
</dbReference>
<dbReference type="EMBL" id="FRAH01000047">
    <property type="protein sequence ID" value="SHK81289.1"/>
    <property type="molecule type" value="Genomic_DNA"/>
</dbReference>
<dbReference type="SUPFAM" id="SSF63520">
    <property type="entry name" value="PTS-regulatory domain, PRD"/>
    <property type="match status" value="1"/>
</dbReference>
<dbReference type="GO" id="GO:0008982">
    <property type="term" value="F:protein-N(PI)-phosphohistidine-sugar phosphotransferase activity"/>
    <property type="evidence" value="ECO:0007669"/>
    <property type="project" value="InterPro"/>
</dbReference>